<protein>
    <submittedName>
        <fullName evidence="1">Uncharacterized protein</fullName>
    </submittedName>
</protein>
<proteinExistence type="predicted"/>
<dbReference type="RefSeq" id="WP_014275285.1">
    <property type="nucleotide sequence ID" value="NZ_BIMW01000127.1"/>
</dbReference>
<dbReference type="EMBL" id="BIMW01000127">
    <property type="protein sequence ID" value="GCE95317.1"/>
    <property type="molecule type" value="Genomic_DNA"/>
</dbReference>
<keyword evidence="2" id="KW-1185">Reference proteome</keyword>
<evidence type="ECO:0000313" key="1">
    <source>
        <dbReference type="EMBL" id="GCE95317.1"/>
    </source>
</evidence>
<gene>
    <name evidence="1" type="ORF">NIES46_33800</name>
</gene>
<organism evidence="1 2">
    <name type="scientific">Limnospira platensis NIES-46</name>
    <dbReference type="NCBI Taxonomy" id="1236695"/>
    <lineage>
        <taxon>Bacteria</taxon>
        <taxon>Bacillati</taxon>
        <taxon>Cyanobacteriota</taxon>
        <taxon>Cyanophyceae</taxon>
        <taxon>Oscillatoriophycideae</taxon>
        <taxon>Oscillatoriales</taxon>
        <taxon>Sirenicapillariaceae</taxon>
        <taxon>Limnospira</taxon>
    </lineage>
</organism>
<accession>A0A5M3T8W6</accession>
<dbReference type="GeneID" id="301684168"/>
<comment type="caution">
    <text evidence="1">The sequence shown here is derived from an EMBL/GenBank/DDBJ whole genome shotgun (WGS) entry which is preliminary data.</text>
</comment>
<evidence type="ECO:0000313" key="2">
    <source>
        <dbReference type="Proteomes" id="UP000326169"/>
    </source>
</evidence>
<name>A0A5M3T8W6_LIMPL</name>
<sequence length="101" mass="11410">MSSKIESQPNAQLNYPAPTRIIQSRSQYQPCHINVPDLERPVPGISLGREYYSFFRAVPTADKTFEIIAKLSNMGENTVITKVPKAYIIWVLEPQGSLCQK</sequence>
<dbReference type="Proteomes" id="UP000326169">
    <property type="component" value="Unassembled WGS sequence"/>
</dbReference>
<reference evidence="1 2" key="1">
    <citation type="journal article" date="2019" name="J Genomics">
        <title>The Draft Genome of a Hydrogen-producing Cyanobacterium, Arthrospira platensis NIES-46.</title>
        <authorList>
            <person name="Suzuki S."/>
            <person name="Yamaguchi H."/>
            <person name="Kawachi M."/>
        </authorList>
    </citation>
    <scope>NUCLEOTIDE SEQUENCE [LARGE SCALE GENOMIC DNA]</scope>
    <source>
        <strain evidence="1 2">NIES-46</strain>
    </source>
</reference>